<protein>
    <submittedName>
        <fullName evidence="3">Uncharacterized protein</fullName>
    </submittedName>
</protein>
<dbReference type="Proteomes" id="UP000283841">
    <property type="component" value="Unassembled WGS sequence"/>
</dbReference>
<name>A0A443HX05_BYSSP</name>
<organism evidence="3 4">
    <name type="scientific">Byssochlamys spectabilis</name>
    <name type="common">Paecilomyces variotii</name>
    <dbReference type="NCBI Taxonomy" id="264951"/>
    <lineage>
        <taxon>Eukaryota</taxon>
        <taxon>Fungi</taxon>
        <taxon>Dikarya</taxon>
        <taxon>Ascomycota</taxon>
        <taxon>Pezizomycotina</taxon>
        <taxon>Eurotiomycetes</taxon>
        <taxon>Eurotiomycetidae</taxon>
        <taxon>Eurotiales</taxon>
        <taxon>Thermoascaceae</taxon>
        <taxon>Paecilomyces</taxon>
    </lineage>
</organism>
<evidence type="ECO:0000256" key="1">
    <source>
        <dbReference type="SAM" id="MobiDB-lite"/>
    </source>
</evidence>
<feature type="compositionally biased region" description="Gly residues" evidence="1">
    <location>
        <begin position="77"/>
        <end position="91"/>
    </location>
</feature>
<keyword evidence="4" id="KW-1185">Reference proteome</keyword>
<accession>A0A443HX05</accession>
<feature type="compositionally biased region" description="Low complexity" evidence="1">
    <location>
        <begin position="92"/>
        <end position="103"/>
    </location>
</feature>
<evidence type="ECO:0000313" key="3">
    <source>
        <dbReference type="EMBL" id="RWQ96355.1"/>
    </source>
</evidence>
<gene>
    <name evidence="3" type="ORF">C8Q69DRAFT_464953</name>
</gene>
<dbReference type="EMBL" id="RCNU01000004">
    <property type="protein sequence ID" value="RWQ96355.1"/>
    <property type="molecule type" value="Genomic_DNA"/>
</dbReference>
<reference evidence="3 4" key="1">
    <citation type="journal article" date="2018" name="Front. Microbiol.">
        <title>Genomic and genetic insights into a cosmopolitan fungus, Paecilomyces variotii (Eurotiales).</title>
        <authorList>
            <person name="Urquhart A.S."/>
            <person name="Mondo S.J."/>
            <person name="Makela M.R."/>
            <person name="Hane J.K."/>
            <person name="Wiebenga A."/>
            <person name="He G."/>
            <person name="Mihaltcheva S."/>
            <person name="Pangilinan J."/>
            <person name="Lipzen A."/>
            <person name="Barry K."/>
            <person name="de Vries R.P."/>
            <person name="Grigoriev I.V."/>
            <person name="Idnurm A."/>
        </authorList>
    </citation>
    <scope>NUCLEOTIDE SEQUENCE [LARGE SCALE GENOMIC DNA]</scope>
    <source>
        <strain evidence="3 4">CBS 101075</strain>
    </source>
</reference>
<dbReference type="RefSeq" id="XP_028486000.1">
    <property type="nucleotide sequence ID" value="XM_028630459.1"/>
</dbReference>
<feature type="signal peptide" evidence="2">
    <location>
        <begin position="1"/>
        <end position="17"/>
    </location>
</feature>
<evidence type="ECO:0000313" key="4">
    <source>
        <dbReference type="Proteomes" id="UP000283841"/>
    </source>
</evidence>
<dbReference type="GeneID" id="39599736"/>
<keyword evidence="2" id="KW-0732">Signal</keyword>
<proteinExistence type="predicted"/>
<sequence length="103" mass="10163">MLFKVFAPLAFAALSFAAAISNPSMMKEGSQMAAREFPDGAGSVKPVAPGSPSQDSGKQTDGGIGPIFLGGDEGDNGNEGGDYGTENGSGNGSDNASAGFGGW</sequence>
<dbReference type="AlphaFoldDB" id="A0A443HX05"/>
<dbReference type="VEuPathDB" id="FungiDB:C8Q69DRAFT_464953"/>
<feature type="chain" id="PRO_5019165885" evidence="2">
    <location>
        <begin position="18"/>
        <end position="103"/>
    </location>
</feature>
<comment type="caution">
    <text evidence="3">The sequence shown here is derived from an EMBL/GenBank/DDBJ whole genome shotgun (WGS) entry which is preliminary data.</text>
</comment>
<evidence type="ECO:0000256" key="2">
    <source>
        <dbReference type="SAM" id="SignalP"/>
    </source>
</evidence>
<feature type="region of interest" description="Disordered" evidence="1">
    <location>
        <begin position="27"/>
        <end position="103"/>
    </location>
</feature>